<evidence type="ECO:0000256" key="11">
    <source>
        <dbReference type="RuleBase" id="RU000363"/>
    </source>
</evidence>
<keyword evidence="2" id="KW-0560">Oxidoreductase</keyword>
<reference evidence="12 13" key="1">
    <citation type="submission" date="2020-08" db="EMBL/GenBank/DDBJ databases">
        <title>The Agave Microbiome: Exploring the role of microbial communities in plant adaptations to desert environments.</title>
        <authorList>
            <person name="Partida-Martinez L.P."/>
        </authorList>
    </citation>
    <scope>NUCLEOTIDE SEQUENCE [LARGE SCALE GENOMIC DNA]</scope>
    <source>
        <strain evidence="12 13">AS2.3</strain>
    </source>
</reference>
<dbReference type="PRINTS" id="PR00080">
    <property type="entry name" value="SDRFAMILY"/>
</dbReference>
<evidence type="ECO:0000256" key="2">
    <source>
        <dbReference type="ARBA" id="ARBA00023002"/>
    </source>
</evidence>
<dbReference type="InterPro" id="IPR002347">
    <property type="entry name" value="SDR_fam"/>
</dbReference>
<gene>
    <name evidence="12" type="ORF">HD841_003551</name>
</gene>
<evidence type="ECO:0000313" key="12">
    <source>
        <dbReference type="EMBL" id="NYD91735.1"/>
    </source>
</evidence>
<dbReference type="SUPFAM" id="SSF51735">
    <property type="entry name" value="NAD(P)-binding Rossmann-fold domains"/>
    <property type="match status" value="1"/>
</dbReference>
<evidence type="ECO:0000256" key="5">
    <source>
        <dbReference type="ARBA" id="ARBA00044059"/>
    </source>
</evidence>
<evidence type="ECO:0000256" key="3">
    <source>
        <dbReference type="ARBA" id="ARBA00043812"/>
    </source>
</evidence>
<dbReference type="CDD" id="cd05233">
    <property type="entry name" value="SDR_c"/>
    <property type="match status" value="1"/>
</dbReference>
<comment type="similarity">
    <text evidence="1 11">Belongs to the short-chain dehydrogenases/reductases (SDR) family.</text>
</comment>
<dbReference type="PRINTS" id="PR00081">
    <property type="entry name" value="GDHRDH"/>
</dbReference>
<comment type="function">
    <text evidence="9">NADP-dependent dehydrogenase with broad substrate specificity acting on 3-hydroxy acids. Catalyzes the NADP-dependent oxidation of L-allo-threonine to L-2-amino-3-keto-butyrate, which is spontaneously decarboxylated into aminoacetone. Also acts on D-threonine, L-serine, D-serine, D-3-hydroxyisobutyrate, L-3-hydroxyisobutyrate, D-glycerate and L-glycerate. Able to catalyze the reduction of the malonic semialdehyde to 3-hydroxypropionic acid. YdfG is apparently supplementing RutE, the presumed malonic semialdehyde reductase involved in pyrimidine degradation since both are able to detoxify malonic semialdehyde.</text>
</comment>
<dbReference type="PIRSF" id="PIRSF000126">
    <property type="entry name" value="11-beta-HSD1"/>
    <property type="match status" value="1"/>
</dbReference>
<sequence>MTKPTILITGASTGIGATYADRFAKRGHDLVLVARDKARLNALATSLSSEHGVAVDVLPADLTDVGQLATVETRLREDAKIGILINNAGAGLNGAFVDQLTDAVDRLVALNTTSVVRLASAIAPRLAQAGEGAIVNIGSVVGLVPEFGMSVYGATKAFVLFLSQGLSLELGPKGVYVQAVLPAATRTELWGRAGADEASLPPMMDVNELVDAALVGFDRREGVTIPPLHDVTLWDAFDQARRAMVPNFGSVHPAPRYTAA</sequence>
<dbReference type="GO" id="GO:0035527">
    <property type="term" value="F:3-hydroxypropionate dehydrogenase (NADP+) activity"/>
    <property type="evidence" value="ECO:0007669"/>
    <property type="project" value="UniProtKB-EC"/>
</dbReference>
<protein>
    <recommendedName>
        <fullName evidence="6">NADP-dependent 3-hydroxy acid dehydrogenase YdfG</fullName>
        <ecNumber evidence="4">1.1.1.298</ecNumber>
        <ecNumber evidence="5">1.1.1.381</ecNumber>
    </recommendedName>
    <alternativeName>
        <fullName evidence="8">L-allo-threonine dehydrogenase</fullName>
    </alternativeName>
    <alternativeName>
        <fullName evidence="7">Malonic semialdehyde reductase</fullName>
    </alternativeName>
</protein>
<comment type="catalytic activity">
    <reaction evidence="10">
        <text>3-hydroxypropanoate + NADP(+) = 3-oxopropanoate + NADPH + H(+)</text>
        <dbReference type="Rhea" id="RHEA:26438"/>
        <dbReference type="ChEBI" id="CHEBI:15378"/>
        <dbReference type="ChEBI" id="CHEBI:16510"/>
        <dbReference type="ChEBI" id="CHEBI:33190"/>
        <dbReference type="ChEBI" id="CHEBI:57783"/>
        <dbReference type="ChEBI" id="CHEBI:58349"/>
        <dbReference type="EC" id="1.1.1.298"/>
    </reaction>
</comment>
<evidence type="ECO:0000256" key="9">
    <source>
        <dbReference type="ARBA" id="ARBA00045650"/>
    </source>
</evidence>
<dbReference type="PANTHER" id="PTHR43086">
    <property type="entry name" value="VERY-LONG-CHAIN 3-OXOOACYL-COA REDUCTASE"/>
    <property type="match status" value="1"/>
</dbReference>
<dbReference type="EMBL" id="JACCBY010000006">
    <property type="protein sequence ID" value="NYD91735.1"/>
    <property type="molecule type" value="Genomic_DNA"/>
</dbReference>
<evidence type="ECO:0000313" key="13">
    <source>
        <dbReference type="Proteomes" id="UP000517753"/>
    </source>
</evidence>
<dbReference type="PANTHER" id="PTHR43086:SF3">
    <property type="entry name" value="NADP-DEPENDENT 3-HYDROXY ACID DEHYDROGENASE YDFG"/>
    <property type="match status" value="1"/>
</dbReference>
<evidence type="ECO:0000256" key="8">
    <source>
        <dbReference type="ARBA" id="ARBA00044349"/>
    </source>
</evidence>
<dbReference type="AlphaFoldDB" id="A0A7Y9FQR8"/>
<evidence type="ECO:0000256" key="10">
    <source>
        <dbReference type="ARBA" id="ARBA00047274"/>
    </source>
</evidence>
<dbReference type="Pfam" id="PF00106">
    <property type="entry name" value="adh_short"/>
    <property type="match status" value="1"/>
</dbReference>
<organism evidence="12 13">
    <name type="scientific">Sphingomonas melonis</name>
    <dbReference type="NCBI Taxonomy" id="152682"/>
    <lineage>
        <taxon>Bacteria</taxon>
        <taxon>Pseudomonadati</taxon>
        <taxon>Pseudomonadota</taxon>
        <taxon>Alphaproteobacteria</taxon>
        <taxon>Sphingomonadales</taxon>
        <taxon>Sphingomonadaceae</taxon>
        <taxon>Sphingomonas</taxon>
    </lineage>
</organism>
<comment type="catalytic activity">
    <reaction evidence="3">
        <text>L-allo-threonine + NADP(+) = aminoacetone + CO2 + NADPH</text>
        <dbReference type="Rhea" id="RHEA:43524"/>
        <dbReference type="ChEBI" id="CHEBI:16526"/>
        <dbReference type="ChEBI" id="CHEBI:57783"/>
        <dbReference type="ChEBI" id="CHEBI:58320"/>
        <dbReference type="ChEBI" id="CHEBI:58349"/>
        <dbReference type="ChEBI" id="CHEBI:58585"/>
        <dbReference type="EC" id="1.1.1.381"/>
    </reaction>
</comment>
<name>A0A7Y9FQR8_9SPHN</name>
<dbReference type="EC" id="1.1.1.381" evidence="5"/>
<dbReference type="EC" id="1.1.1.298" evidence="4"/>
<keyword evidence="13" id="KW-1185">Reference proteome</keyword>
<comment type="caution">
    <text evidence="12">The sequence shown here is derived from an EMBL/GenBank/DDBJ whole genome shotgun (WGS) entry which is preliminary data.</text>
</comment>
<dbReference type="RefSeq" id="WP_179510143.1">
    <property type="nucleotide sequence ID" value="NZ_JACCBY010000006.1"/>
</dbReference>
<accession>A0A7Y9FQR8</accession>
<evidence type="ECO:0000256" key="1">
    <source>
        <dbReference type="ARBA" id="ARBA00006484"/>
    </source>
</evidence>
<evidence type="ECO:0000256" key="7">
    <source>
        <dbReference type="ARBA" id="ARBA00044271"/>
    </source>
</evidence>
<proteinExistence type="inferred from homology"/>
<dbReference type="Proteomes" id="UP000517753">
    <property type="component" value="Unassembled WGS sequence"/>
</dbReference>
<dbReference type="InterPro" id="IPR020904">
    <property type="entry name" value="Sc_DH/Rdtase_CS"/>
</dbReference>
<dbReference type="PROSITE" id="PS00061">
    <property type="entry name" value="ADH_SHORT"/>
    <property type="match status" value="1"/>
</dbReference>
<evidence type="ECO:0000256" key="6">
    <source>
        <dbReference type="ARBA" id="ARBA00044065"/>
    </source>
</evidence>
<dbReference type="InterPro" id="IPR036291">
    <property type="entry name" value="NAD(P)-bd_dom_sf"/>
</dbReference>
<dbReference type="Gene3D" id="3.40.50.720">
    <property type="entry name" value="NAD(P)-binding Rossmann-like Domain"/>
    <property type="match status" value="1"/>
</dbReference>
<evidence type="ECO:0000256" key="4">
    <source>
        <dbReference type="ARBA" id="ARBA00044050"/>
    </source>
</evidence>